<dbReference type="GO" id="GO:0005634">
    <property type="term" value="C:nucleus"/>
    <property type="evidence" value="ECO:0007669"/>
    <property type="project" value="UniProtKB-SubCell"/>
</dbReference>
<evidence type="ECO:0000259" key="11">
    <source>
        <dbReference type="PROSITE" id="PS50157"/>
    </source>
</evidence>
<evidence type="ECO:0000256" key="10">
    <source>
        <dbReference type="SAM" id="MobiDB-lite"/>
    </source>
</evidence>
<name>A0A0D7BPY0_9AGAR</name>
<keyword evidence="8" id="KW-0539">Nucleus</keyword>
<reference evidence="12 13" key="1">
    <citation type="journal article" date="2015" name="Fungal Genet. Biol.">
        <title>Evolution of novel wood decay mechanisms in Agaricales revealed by the genome sequences of Fistulina hepatica and Cylindrobasidium torrendii.</title>
        <authorList>
            <person name="Floudas D."/>
            <person name="Held B.W."/>
            <person name="Riley R."/>
            <person name="Nagy L.G."/>
            <person name="Koehler G."/>
            <person name="Ransdell A.S."/>
            <person name="Younus H."/>
            <person name="Chow J."/>
            <person name="Chiniquy J."/>
            <person name="Lipzen A."/>
            <person name="Tritt A."/>
            <person name="Sun H."/>
            <person name="Haridas S."/>
            <person name="LaButti K."/>
            <person name="Ohm R.A."/>
            <person name="Kues U."/>
            <person name="Blanchette R.A."/>
            <person name="Grigoriev I.V."/>
            <person name="Minto R.E."/>
            <person name="Hibbett D.S."/>
        </authorList>
    </citation>
    <scope>NUCLEOTIDE SEQUENCE [LARGE SCALE GENOMIC DNA]</scope>
    <source>
        <strain evidence="12 13">FP15055 ss-10</strain>
    </source>
</reference>
<keyword evidence="2" id="KW-0479">Metal-binding</keyword>
<feature type="domain" description="C2H2-type" evidence="11">
    <location>
        <begin position="20"/>
        <end position="47"/>
    </location>
</feature>
<keyword evidence="13" id="KW-1185">Reference proteome</keyword>
<dbReference type="PANTHER" id="PTHR46179:SF13">
    <property type="entry name" value="C2H2-TYPE DOMAIN-CONTAINING PROTEIN"/>
    <property type="match status" value="1"/>
</dbReference>
<evidence type="ECO:0000256" key="9">
    <source>
        <dbReference type="PROSITE-ProRule" id="PRU00042"/>
    </source>
</evidence>
<evidence type="ECO:0000256" key="4">
    <source>
        <dbReference type="ARBA" id="ARBA00022771"/>
    </source>
</evidence>
<dbReference type="STRING" id="1314674.A0A0D7BPY0"/>
<dbReference type="FunFam" id="3.30.160.60:FF:000100">
    <property type="entry name" value="Zinc finger 45-like"/>
    <property type="match status" value="1"/>
</dbReference>
<dbReference type="Gene3D" id="3.30.160.60">
    <property type="entry name" value="Classic Zinc Finger"/>
    <property type="match status" value="2"/>
</dbReference>
<sequence>MPFGKFKTAVAPVPLPSTEWSCTRCDKTFTMAKSLKRHMDVHDASSKLRFVCQHVGCNYSGRQRSNLKEHVNSIHRKVKDLRCPYCPFETASSSSLVRHQNRMHPEERHVPASEAQAIDSSRAQHNRASIRALMNPAPAPIAPPRDFANSSPTSSERSVHYHGVGYAAFLASAQSDTDSLSTSSTSLPSCTFSPSPSPSPSASRSELCTPEPEYEVGRDQSARLPHFFSPYEVNLQTTASGYPKASYPSVSPDRTLLSDEYYYRSHLHFAEEADVEMASDDTTPTKQSF</sequence>
<evidence type="ECO:0000256" key="8">
    <source>
        <dbReference type="ARBA" id="ARBA00023242"/>
    </source>
</evidence>
<evidence type="ECO:0000256" key="5">
    <source>
        <dbReference type="ARBA" id="ARBA00022833"/>
    </source>
</evidence>
<keyword evidence="3" id="KW-0677">Repeat</keyword>
<feature type="compositionally biased region" description="Polar residues" evidence="10">
    <location>
        <begin position="118"/>
        <end position="127"/>
    </location>
</feature>
<dbReference type="PROSITE" id="PS00028">
    <property type="entry name" value="ZINC_FINGER_C2H2_1"/>
    <property type="match status" value="1"/>
</dbReference>
<gene>
    <name evidence="12" type="ORF">CYLTODRAFT_407509</name>
</gene>
<dbReference type="PANTHER" id="PTHR46179">
    <property type="entry name" value="ZINC FINGER PROTEIN"/>
    <property type="match status" value="1"/>
</dbReference>
<dbReference type="GO" id="GO:0008270">
    <property type="term" value="F:zinc ion binding"/>
    <property type="evidence" value="ECO:0007669"/>
    <property type="project" value="UniProtKB-KW"/>
</dbReference>
<dbReference type="AlphaFoldDB" id="A0A0D7BPY0"/>
<accession>A0A0D7BPY0</accession>
<feature type="domain" description="C2H2-type" evidence="11">
    <location>
        <begin position="81"/>
        <end position="109"/>
    </location>
</feature>
<evidence type="ECO:0000313" key="13">
    <source>
        <dbReference type="Proteomes" id="UP000054007"/>
    </source>
</evidence>
<evidence type="ECO:0000313" key="12">
    <source>
        <dbReference type="EMBL" id="KIY72260.1"/>
    </source>
</evidence>
<dbReference type="PROSITE" id="PS50157">
    <property type="entry name" value="ZINC_FINGER_C2H2_2"/>
    <property type="match status" value="3"/>
</dbReference>
<evidence type="ECO:0000256" key="2">
    <source>
        <dbReference type="ARBA" id="ARBA00022723"/>
    </source>
</evidence>
<dbReference type="Pfam" id="PF00096">
    <property type="entry name" value="zf-C2H2"/>
    <property type="match status" value="2"/>
</dbReference>
<feature type="compositionally biased region" description="Low complexity" evidence="10">
    <location>
        <begin position="177"/>
        <end position="205"/>
    </location>
</feature>
<feature type="region of interest" description="Disordered" evidence="10">
    <location>
        <begin position="177"/>
        <end position="213"/>
    </location>
</feature>
<dbReference type="InterPro" id="IPR051061">
    <property type="entry name" value="Zinc_finger_trans_reg"/>
</dbReference>
<dbReference type="GO" id="GO:0006357">
    <property type="term" value="P:regulation of transcription by RNA polymerase II"/>
    <property type="evidence" value="ECO:0007669"/>
    <property type="project" value="TreeGrafter"/>
</dbReference>
<keyword evidence="5" id="KW-0862">Zinc</keyword>
<keyword evidence="6" id="KW-0805">Transcription regulation</keyword>
<feature type="region of interest" description="Disordered" evidence="10">
    <location>
        <begin position="96"/>
        <end position="158"/>
    </location>
</feature>
<comment type="subcellular location">
    <subcellularLocation>
        <location evidence="1">Nucleus</location>
    </subcellularLocation>
</comment>
<dbReference type="OrthoDB" id="654211at2759"/>
<dbReference type="InterPro" id="IPR036236">
    <property type="entry name" value="Znf_C2H2_sf"/>
</dbReference>
<dbReference type="InterPro" id="IPR013087">
    <property type="entry name" value="Znf_C2H2_type"/>
</dbReference>
<evidence type="ECO:0000256" key="7">
    <source>
        <dbReference type="ARBA" id="ARBA00023163"/>
    </source>
</evidence>
<evidence type="ECO:0000256" key="6">
    <source>
        <dbReference type="ARBA" id="ARBA00023015"/>
    </source>
</evidence>
<dbReference type="EMBL" id="KN880445">
    <property type="protein sequence ID" value="KIY72260.1"/>
    <property type="molecule type" value="Genomic_DNA"/>
</dbReference>
<dbReference type="Proteomes" id="UP000054007">
    <property type="component" value="Unassembled WGS sequence"/>
</dbReference>
<feature type="domain" description="C2H2-type" evidence="11">
    <location>
        <begin position="50"/>
        <end position="80"/>
    </location>
</feature>
<keyword evidence="4 9" id="KW-0863">Zinc-finger</keyword>
<evidence type="ECO:0000256" key="1">
    <source>
        <dbReference type="ARBA" id="ARBA00004123"/>
    </source>
</evidence>
<proteinExistence type="predicted"/>
<dbReference type="SMART" id="SM00355">
    <property type="entry name" value="ZnF_C2H2"/>
    <property type="match status" value="3"/>
</dbReference>
<protein>
    <recommendedName>
        <fullName evidence="11">C2H2-type domain-containing protein</fullName>
    </recommendedName>
</protein>
<keyword evidence="7" id="KW-0804">Transcription</keyword>
<evidence type="ECO:0000256" key="3">
    <source>
        <dbReference type="ARBA" id="ARBA00022737"/>
    </source>
</evidence>
<organism evidence="12 13">
    <name type="scientific">Cylindrobasidium torrendii FP15055 ss-10</name>
    <dbReference type="NCBI Taxonomy" id="1314674"/>
    <lineage>
        <taxon>Eukaryota</taxon>
        <taxon>Fungi</taxon>
        <taxon>Dikarya</taxon>
        <taxon>Basidiomycota</taxon>
        <taxon>Agaricomycotina</taxon>
        <taxon>Agaricomycetes</taxon>
        <taxon>Agaricomycetidae</taxon>
        <taxon>Agaricales</taxon>
        <taxon>Marasmiineae</taxon>
        <taxon>Physalacriaceae</taxon>
        <taxon>Cylindrobasidium</taxon>
    </lineage>
</organism>
<dbReference type="SUPFAM" id="SSF57667">
    <property type="entry name" value="beta-beta-alpha zinc fingers"/>
    <property type="match status" value="2"/>
</dbReference>